<protein>
    <submittedName>
        <fullName evidence="2">Uncharacterized protein</fullName>
    </submittedName>
</protein>
<evidence type="ECO:0000313" key="2">
    <source>
        <dbReference type="EMBL" id="VDO91921.1"/>
    </source>
</evidence>
<dbReference type="EMBL" id="UZAL01005104">
    <property type="protein sequence ID" value="VDO91921.1"/>
    <property type="molecule type" value="Genomic_DNA"/>
</dbReference>
<keyword evidence="1" id="KW-0732">Signal</keyword>
<evidence type="ECO:0000256" key="1">
    <source>
        <dbReference type="SAM" id="SignalP"/>
    </source>
</evidence>
<gene>
    <name evidence="2" type="ORF">SMTD_LOCUS3105</name>
</gene>
<sequence length="172" mass="19706">MNIIQFLKIYLIFQIIIPSLESAGIRCSTSWPLDKSDISLINNNVSSINYSLLHIFFHDELLSLNTSIDENNSQLNRIYLISAIGSIGYQLKWPAYIKYFEENRFKLIDNPTTVTMMYIDQMKNIDMNCQLSTISILPSSLSETQFISENADNNDNNQVSTCSKLMENNEVS</sequence>
<proteinExistence type="predicted"/>
<reference evidence="2 3" key="1">
    <citation type="submission" date="2018-11" db="EMBL/GenBank/DDBJ databases">
        <authorList>
            <consortium name="Pathogen Informatics"/>
        </authorList>
    </citation>
    <scope>NUCLEOTIDE SEQUENCE [LARGE SCALE GENOMIC DNA]</scope>
    <source>
        <strain>Denwood</strain>
        <strain evidence="3">Zambia</strain>
    </source>
</reference>
<accession>A0A3P7YWK7</accession>
<evidence type="ECO:0000313" key="3">
    <source>
        <dbReference type="Proteomes" id="UP000269396"/>
    </source>
</evidence>
<keyword evidence="3" id="KW-1185">Reference proteome</keyword>
<dbReference type="Proteomes" id="UP000269396">
    <property type="component" value="Unassembled WGS sequence"/>
</dbReference>
<organism evidence="2 3">
    <name type="scientific">Schistosoma mattheei</name>
    <dbReference type="NCBI Taxonomy" id="31246"/>
    <lineage>
        <taxon>Eukaryota</taxon>
        <taxon>Metazoa</taxon>
        <taxon>Spiralia</taxon>
        <taxon>Lophotrochozoa</taxon>
        <taxon>Platyhelminthes</taxon>
        <taxon>Trematoda</taxon>
        <taxon>Digenea</taxon>
        <taxon>Strigeidida</taxon>
        <taxon>Schistosomatoidea</taxon>
        <taxon>Schistosomatidae</taxon>
        <taxon>Schistosoma</taxon>
    </lineage>
</organism>
<feature type="signal peptide" evidence="1">
    <location>
        <begin position="1"/>
        <end position="22"/>
    </location>
</feature>
<name>A0A3P7YWK7_9TREM</name>
<dbReference type="AlphaFoldDB" id="A0A3P7YWK7"/>
<feature type="chain" id="PRO_5018119211" evidence="1">
    <location>
        <begin position="23"/>
        <end position="172"/>
    </location>
</feature>